<keyword evidence="4" id="KW-1185">Reference proteome</keyword>
<dbReference type="RefSeq" id="WP_315907265.1">
    <property type="nucleotide sequence ID" value="NZ_JAOPKC010000001.1"/>
</dbReference>
<evidence type="ECO:0000313" key="5">
    <source>
        <dbReference type="Proteomes" id="UP001209746"/>
    </source>
</evidence>
<dbReference type="AlphaFoldDB" id="A0AAE3I8U5"/>
<accession>A0AAE3I8U5</accession>
<name>A0AAE3I8U5_9EURY</name>
<gene>
    <name evidence="3" type="ORF">OB914_02820</name>
    <name evidence="2" type="ORF">OB916_00200</name>
</gene>
<feature type="domain" description="DUF7260" evidence="1">
    <location>
        <begin position="8"/>
        <end position="248"/>
    </location>
</feature>
<dbReference type="Pfam" id="PF23921">
    <property type="entry name" value="DUF7260"/>
    <property type="match status" value="1"/>
</dbReference>
<proteinExistence type="predicted"/>
<dbReference type="Proteomes" id="UP001209746">
    <property type="component" value="Unassembled WGS sequence"/>
</dbReference>
<protein>
    <recommendedName>
        <fullName evidence="1">DUF7260 domain-containing protein</fullName>
    </recommendedName>
</protein>
<comment type="caution">
    <text evidence="3">The sequence shown here is derived from an EMBL/GenBank/DDBJ whole genome shotgun (WGS) entry which is preliminary data.</text>
</comment>
<evidence type="ECO:0000313" key="3">
    <source>
        <dbReference type="EMBL" id="MCU4725905.1"/>
    </source>
</evidence>
<dbReference type="EMBL" id="JAOPKD010000001">
    <property type="protein sequence ID" value="MCU4725905.1"/>
    <property type="molecule type" value="Genomic_DNA"/>
</dbReference>
<sequence>MTDIRHPHIDRALAAVRAERDILEAERDAFETLLRRVSAIQVDARASTAVQSGAVTAASIARPTEVARGLGEVRDAYRETVMEVPHYEIEYDESLRANLAAEFGEPLASRIVDGTVLTRQVYDAVTDACRQARDERKRALQYVERERDRLVAFEADLTAIERDVVEAGAAIESASGTRQLSRIDDTLATLQSRCLGLANERQTQLRESDQIHVLGSDGFGFYEYLYADLETPAPVLSDAGACLKTIQGHRMRGLRAE</sequence>
<organism evidence="3 5">
    <name type="scientific">Halapricum hydrolyticum</name>
    <dbReference type="NCBI Taxonomy" id="2979991"/>
    <lineage>
        <taxon>Archaea</taxon>
        <taxon>Methanobacteriati</taxon>
        <taxon>Methanobacteriota</taxon>
        <taxon>Stenosarchaea group</taxon>
        <taxon>Halobacteria</taxon>
        <taxon>Halobacteriales</taxon>
        <taxon>Haloarculaceae</taxon>
        <taxon>Halapricum</taxon>
    </lineage>
</organism>
<evidence type="ECO:0000259" key="1">
    <source>
        <dbReference type="Pfam" id="PF23921"/>
    </source>
</evidence>
<reference evidence="3" key="1">
    <citation type="submission" date="2023-02" db="EMBL/GenBank/DDBJ databases">
        <title>Enrichment on poylsaccharides allowed isolation of novel metabolic and taxonomic groups of Haloarchaea.</title>
        <authorList>
            <person name="Sorokin D.Y."/>
            <person name="Elcheninov A.G."/>
            <person name="Khizhniak T.V."/>
            <person name="Kolganova T.V."/>
            <person name="Kublanov I.V."/>
        </authorList>
    </citation>
    <scope>NUCLEOTIDE SEQUENCE</scope>
    <source>
        <strain evidence="2 4">HArc-curdl5-1</strain>
        <strain evidence="3">HArc-curdl7</strain>
    </source>
</reference>
<evidence type="ECO:0000313" key="4">
    <source>
        <dbReference type="Proteomes" id="UP001208186"/>
    </source>
</evidence>
<dbReference type="InterPro" id="IPR055684">
    <property type="entry name" value="DUF7260"/>
</dbReference>
<dbReference type="Proteomes" id="UP001208186">
    <property type="component" value="Unassembled WGS sequence"/>
</dbReference>
<evidence type="ECO:0000313" key="2">
    <source>
        <dbReference type="EMBL" id="MCU4716490.1"/>
    </source>
</evidence>
<dbReference type="EMBL" id="JAOPKC010000001">
    <property type="protein sequence ID" value="MCU4716490.1"/>
    <property type="molecule type" value="Genomic_DNA"/>
</dbReference>